<dbReference type="AlphaFoldDB" id="A0A164K5U0"/>
<protein>
    <recommendedName>
        <fullName evidence="3">Phage head-tail adapter protein</fullName>
    </recommendedName>
</protein>
<evidence type="ECO:0000313" key="2">
    <source>
        <dbReference type="Proteomes" id="UP000076512"/>
    </source>
</evidence>
<accession>A0A164K5U0</accession>
<keyword evidence="2" id="KW-1185">Reference proteome</keyword>
<dbReference type="EMBL" id="LWGR01000013">
    <property type="protein sequence ID" value="KZM71065.1"/>
    <property type="molecule type" value="Genomic_DNA"/>
</dbReference>
<evidence type="ECO:0008006" key="3">
    <source>
        <dbReference type="Google" id="ProtNLM"/>
    </source>
</evidence>
<dbReference type="Proteomes" id="UP000076512">
    <property type="component" value="Unassembled WGS sequence"/>
</dbReference>
<dbReference type="RefSeq" id="WP_067595181.1">
    <property type="nucleotide sequence ID" value="NZ_JABMCZ010000003.1"/>
</dbReference>
<comment type="caution">
    <text evidence="1">The sequence shown here is derived from an EMBL/GenBank/DDBJ whole genome shotgun (WGS) entry which is preliminary data.</text>
</comment>
<sequence>MGDFATATDVSDRFGAALTPEQEKLVTARIADAEALLKTEVPALAAGTGGLPTITLANAKRVVCDAVLRPLRNPAGVLSERSGPFEVTFRSEAMGEEIYFTADQLALFRRRRRVGVIGVGGPRWLAV</sequence>
<evidence type="ECO:0000313" key="1">
    <source>
        <dbReference type="EMBL" id="KZM71065.1"/>
    </source>
</evidence>
<organism evidence="1 2">
    <name type="scientific">Nocardia terpenica</name>
    <dbReference type="NCBI Taxonomy" id="455432"/>
    <lineage>
        <taxon>Bacteria</taxon>
        <taxon>Bacillati</taxon>
        <taxon>Actinomycetota</taxon>
        <taxon>Actinomycetes</taxon>
        <taxon>Mycobacteriales</taxon>
        <taxon>Nocardiaceae</taxon>
        <taxon>Nocardia</taxon>
    </lineage>
</organism>
<gene>
    <name evidence="1" type="ORF">AWN90_41860</name>
</gene>
<dbReference type="STRING" id="455432.AWN90_41860"/>
<proteinExistence type="predicted"/>
<name>A0A164K5U0_9NOCA</name>
<reference evidence="1 2" key="1">
    <citation type="submission" date="2016-04" db="EMBL/GenBank/DDBJ databases">
        <authorList>
            <person name="Evans L.H."/>
            <person name="Alamgir A."/>
            <person name="Owens N."/>
            <person name="Weber N.D."/>
            <person name="Virtaneva K."/>
            <person name="Barbian K."/>
            <person name="Babar A."/>
            <person name="Rosenke K."/>
        </authorList>
    </citation>
    <scope>NUCLEOTIDE SEQUENCE [LARGE SCALE GENOMIC DNA]</scope>
    <source>
        <strain evidence="1 2">IFM 0406</strain>
    </source>
</reference>